<name>F8F931_PAEMK</name>
<dbReference type="Proteomes" id="UP000006620">
    <property type="component" value="Chromosome"/>
</dbReference>
<dbReference type="KEGG" id="pms:KNP414_03941"/>
<organism evidence="1 2">
    <name type="scientific">Paenibacillus mucilaginosus (strain KNP414)</name>
    <dbReference type="NCBI Taxonomy" id="1036673"/>
    <lineage>
        <taxon>Bacteria</taxon>
        <taxon>Bacillati</taxon>
        <taxon>Bacillota</taxon>
        <taxon>Bacilli</taxon>
        <taxon>Bacillales</taxon>
        <taxon>Paenibacillaceae</taxon>
        <taxon>Paenibacillus</taxon>
    </lineage>
</organism>
<dbReference type="HOGENOM" id="CLU_3186673_0_0_9"/>
<evidence type="ECO:0000313" key="2">
    <source>
        <dbReference type="Proteomes" id="UP000006620"/>
    </source>
</evidence>
<accession>F8F931</accession>
<dbReference type="AlphaFoldDB" id="F8F931"/>
<dbReference type="PATRIC" id="fig|1036673.3.peg.3620"/>
<reference evidence="1 2" key="2">
    <citation type="journal article" date="2013" name="Genome Announc.">
        <title>Genome Sequence of Growth-Improving Paenibacillus mucilaginosus Strain KNP414.</title>
        <authorList>
            <person name="Lu J.J."/>
            <person name="Wang J.F."/>
            <person name="Hu X.F."/>
        </authorList>
    </citation>
    <scope>NUCLEOTIDE SEQUENCE [LARGE SCALE GENOMIC DNA]</scope>
    <source>
        <strain evidence="1 2">KNP414</strain>
    </source>
</reference>
<reference evidence="2" key="1">
    <citation type="submission" date="2011-06" db="EMBL/GenBank/DDBJ databases">
        <title>Complete genome sequence of Paenibacillus mucilaginosus KNP414.</title>
        <authorList>
            <person name="Wang J."/>
            <person name="Hu S."/>
            <person name="Hu X."/>
            <person name="Zhang B."/>
            <person name="Dong D."/>
            <person name="Zhang S."/>
            <person name="Zhao K."/>
            <person name="Wu D."/>
        </authorList>
    </citation>
    <scope>NUCLEOTIDE SEQUENCE [LARGE SCALE GENOMIC DNA]</scope>
    <source>
        <strain evidence="2">KNP414</strain>
    </source>
</reference>
<gene>
    <name evidence="1" type="ordered locus">KNP414_03941</name>
</gene>
<evidence type="ECO:0000313" key="1">
    <source>
        <dbReference type="EMBL" id="AEI42479.1"/>
    </source>
</evidence>
<sequence>MVFAPAIWSCRWKGNVDAAAGGSGVMPFRRTPLPASKALPRRMTEP</sequence>
<dbReference type="EMBL" id="CP002869">
    <property type="protein sequence ID" value="AEI42479.1"/>
    <property type="molecule type" value="Genomic_DNA"/>
</dbReference>
<proteinExistence type="predicted"/>
<protein>
    <submittedName>
        <fullName evidence="1">Uncharacterized protein</fullName>
    </submittedName>
</protein>